<name>A0A8S0PKG1_OLEEU</name>
<feature type="domain" description="U1-type" evidence="4">
    <location>
        <begin position="461"/>
        <end position="495"/>
    </location>
</feature>
<feature type="compositionally biased region" description="Basic and acidic residues" evidence="1">
    <location>
        <begin position="831"/>
        <end position="844"/>
    </location>
</feature>
<dbReference type="Pfam" id="PF12874">
    <property type="entry name" value="zf-met"/>
    <property type="match status" value="5"/>
</dbReference>
<feature type="transmembrane region" description="Helical" evidence="2">
    <location>
        <begin position="569"/>
        <end position="586"/>
    </location>
</feature>
<dbReference type="InterPro" id="IPR003604">
    <property type="entry name" value="Matrin/U1-like-C_Znf_C2H2"/>
</dbReference>
<keyword evidence="6" id="KW-1185">Reference proteome</keyword>
<feature type="domain" description="U1-type" evidence="4">
    <location>
        <begin position="951"/>
        <end position="985"/>
    </location>
</feature>
<dbReference type="PANTHER" id="PTHR47487">
    <property type="entry name" value="OS06G0651300 PROTEIN-RELATED"/>
    <property type="match status" value="1"/>
</dbReference>
<dbReference type="EMBL" id="CACTIH010000120">
    <property type="protein sequence ID" value="CAA2954628.1"/>
    <property type="molecule type" value="Genomic_DNA"/>
</dbReference>
<feature type="transmembrane region" description="Helical" evidence="2">
    <location>
        <begin position="193"/>
        <end position="212"/>
    </location>
</feature>
<evidence type="ECO:0000259" key="3">
    <source>
        <dbReference type="SMART" id="SM00355"/>
    </source>
</evidence>
<evidence type="ECO:0000256" key="1">
    <source>
        <dbReference type="SAM" id="MobiDB-lite"/>
    </source>
</evidence>
<comment type="caution">
    <text evidence="5">The sequence shown here is derived from an EMBL/GenBank/DDBJ whole genome shotgun (WGS) entry which is preliminary data.</text>
</comment>
<organism evidence="5 6">
    <name type="scientific">Olea europaea subsp. europaea</name>
    <dbReference type="NCBI Taxonomy" id="158383"/>
    <lineage>
        <taxon>Eukaryota</taxon>
        <taxon>Viridiplantae</taxon>
        <taxon>Streptophyta</taxon>
        <taxon>Embryophyta</taxon>
        <taxon>Tracheophyta</taxon>
        <taxon>Spermatophyta</taxon>
        <taxon>Magnoliopsida</taxon>
        <taxon>eudicotyledons</taxon>
        <taxon>Gunneridae</taxon>
        <taxon>Pentapetalae</taxon>
        <taxon>asterids</taxon>
        <taxon>lamiids</taxon>
        <taxon>Lamiales</taxon>
        <taxon>Oleaceae</taxon>
        <taxon>Oleeae</taxon>
        <taxon>Olea</taxon>
    </lineage>
</organism>
<dbReference type="InterPro" id="IPR004345">
    <property type="entry name" value="TB2_DP1_HVA22"/>
</dbReference>
<feature type="compositionally biased region" description="Basic and acidic residues" evidence="1">
    <location>
        <begin position="385"/>
        <end position="398"/>
    </location>
</feature>
<dbReference type="PANTHER" id="PTHR47487:SF8">
    <property type="entry name" value="OS08G0270900 PROTEIN"/>
    <property type="match status" value="1"/>
</dbReference>
<accession>A0A8S0PKG1</accession>
<reference evidence="5 6" key="1">
    <citation type="submission" date="2019-12" db="EMBL/GenBank/DDBJ databases">
        <authorList>
            <person name="Alioto T."/>
            <person name="Alioto T."/>
            <person name="Gomez Garrido J."/>
        </authorList>
    </citation>
    <scope>NUCLEOTIDE SEQUENCE [LARGE SCALE GENOMIC DNA]</scope>
</reference>
<dbReference type="Pfam" id="PF03134">
    <property type="entry name" value="TB2_DP1_HVA22"/>
    <property type="match status" value="3"/>
</dbReference>
<dbReference type="InterPro" id="IPR013087">
    <property type="entry name" value="Znf_C2H2_type"/>
</dbReference>
<dbReference type="SMART" id="SM00355">
    <property type="entry name" value="ZnF_C2H2"/>
    <property type="match status" value="5"/>
</dbReference>
<proteinExistence type="predicted"/>
<feature type="transmembrane region" description="Helical" evidence="2">
    <location>
        <begin position="545"/>
        <end position="563"/>
    </location>
</feature>
<dbReference type="SMART" id="SM00451">
    <property type="entry name" value="ZnF_U1"/>
    <property type="match status" value="5"/>
</dbReference>
<feature type="transmembrane region" description="Helical" evidence="2">
    <location>
        <begin position="598"/>
        <end position="620"/>
    </location>
</feature>
<feature type="compositionally biased region" description="Basic and acidic residues" evidence="1">
    <location>
        <begin position="333"/>
        <end position="348"/>
    </location>
</feature>
<dbReference type="Gramene" id="OE9A109461T1">
    <property type="protein sequence ID" value="OE9A109461C1"/>
    <property type="gene ID" value="OE9A109461"/>
</dbReference>
<evidence type="ECO:0000259" key="4">
    <source>
        <dbReference type="SMART" id="SM00451"/>
    </source>
</evidence>
<feature type="region of interest" description="Disordered" evidence="1">
    <location>
        <begin position="321"/>
        <end position="350"/>
    </location>
</feature>
<protein>
    <submittedName>
        <fullName evidence="5">HVA22 a</fullName>
    </submittedName>
</protein>
<dbReference type="SUPFAM" id="SSF57667">
    <property type="entry name" value="beta-beta-alpha zinc fingers"/>
    <property type="match status" value="5"/>
</dbReference>
<dbReference type="GO" id="GO:0003676">
    <property type="term" value="F:nucleic acid binding"/>
    <property type="evidence" value="ECO:0007669"/>
    <property type="project" value="InterPro"/>
</dbReference>
<keyword evidence="2" id="KW-0812">Transmembrane</keyword>
<gene>
    <name evidence="5" type="ORF">OLEA9_A109461</name>
</gene>
<feature type="domain" description="U1-type" evidence="4">
    <location>
        <begin position="907"/>
        <end position="941"/>
    </location>
</feature>
<feature type="domain" description="C2H2-type" evidence="3">
    <location>
        <begin position="804"/>
        <end position="828"/>
    </location>
</feature>
<dbReference type="GO" id="GO:0008270">
    <property type="term" value="F:zinc ion binding"/>
    <property type="evidence" value="ECO:0007669"/>
    <property type="project" value="InterPro"/>
</dbReference>
<feature type="domain" description="U1-type" evidence="4">
    <location>
        <begin position="801"/>
        <end position="835"/>
    </location>
</feature>
<evidence type="ECO:0000313" key="6">
    <source>
        <dbReference type="Proteomes" id="UP000594638"/>
    </source>
</evidence>
<evidence type="ECO:0000313" key="5">
    <source>
        <dbReference type="EMBL" id="CAA2954628.1"/>
    </source>
</evidence>
<dbReference type="OrthoDB" id="434647at2759"/>
<dbReference type="Gene3D" id="3.30.160.60">
    <property type="entry name" value="Classic Zinc Finger"/>
    <property type="match status" value="5"/>
</dbReference>
<feature type="transmembrane region" description="Helical" evidence="2">
    <location>
        <begin position="169"/>
        <end position="187"/>
    </location>
</feature>
<evidence type="ECO:0000256" key="2">
    <source>
        <dbReference type="SAM" id="Phobius"/>
    </source>
</evidence>
<feature type="region of interest" description="Disordered" evidence="1">
    <location>
        <begin position="384"/>
        <end position="427"/>
    </location>
</feature>
<sequence length="990" mass="112394">MAPRKMVAPLRAEAGLSRKVLNMQWLYQLTQVAEGLMAKMYRLNQILDYPDLVSYIYSEAFWKSGVFPNHPKICFLLAKKFPVLHSKLQLERVDKFALDAMADSAEVHLQSLEQWIQIIRNKTYFAAVIVFVVMCGGWYITLPVFALGYPLCASIRAIETGSKYHMRKLVIYWALFSLISLFELAFIKLIEWIPLWSFIKFVAICWLVMPRFDGACYVYQRLVNTCSNVNLRALVSRLCRPNEDQSLTTETLVAVTERYVKENGLEAFENLMKSKLKCIEPDNIQKDIEQLESRDKIDADTQEQPKCKEPEVAQKDINALEPTEKISSTTEAQHADAKISEAANERNPEVPVKVQQEWACALCQVTTTSEKDLNCHLQGSKHKSKCEALKRSKQDTKSRGSLPSTTHKSKCGNLEPEKGNIGEGSKQNLNRNTQEIVQPHAESDQQTQEQTNLNGAGSNQTPELWCHVCKVKLLSKIDLASHLQGRKHSTNIQNLFDSYVIKGVISEEIKNQLARPSWPMFALGYPICASIRAIETGSKYHMRKLVIYWTLFALIYLFEFAFIKLIEWIPLWSFIKFIAICWLVLPQFDGACYVYQRLVNPCLIPLWSFMKFIAICWLVLPQFDGACYVYQRLVNPCSYVNLRALVGWLCRPNEEQSLTTETLVAATERYIKENGSEAFENLMKSKIGNTLHVSLSKDIEQLESRDKIDAGTQEQPKCEEPEVAQKDINVLEPTEKIASTPEEPPKCEEPEVAQKDINVLEPTEKIPSTPEEPHADAKIAEKIVREEAHERLPEVPEKKVQREWACALCQVTTTSEKTLNSHLQGSKHKSKCDELKRSKQDTKSRGSSPSVTHKSKSGNLEPEKGNIGEGSKKNLNRKTEETVQPRAKSDQKRQEQTTPYGAGSNKTDKLWCHICKVKMPGETQLADHLRGKKHASKIQSMSPYGAGSNTTDKLWCHICKVKMPGETQLADHLRGKKHASKIQNMSNGDV</sequence>
<dbReference type="AlphaFoldDB" id="A0A8S0PKG1"/>
<feature type="compositionally biased region" description="Basic and acidic residues" evidence="1">
    <location>
        <begin position="861"/>
        <end position="895"/>
    </location>
</feature>
<feature type="domain" description="U1-type" evidence="4">
    <location>
        <begin position="355"/>
        <end position="389"/>
    </location>
</feature>
<feature type="domain" description="C2H2-type" evidence="3">
    <location>
        <begin position="358"/>
        <end position="382"/>
    </location>
</feature>
<feature type="domain" description="C2H2-type" evidence="3">
    <location>
        <begin position="954"/>
        <end position="978"/>
    </location>
</feature>
<keyword evidence="2" id="KW-1133">Transmembrane helix</keyword>
<keyword evidence="2" id="KW-0472">Membrane</keyword>
<feature type="transmembrane region" description="Helical" evidence="2">
    <location>
        <begin position="124"/>
        <end position="149"/>
    </location>
</feature>
<feature type="domain" description="C2H2-type" evidence="3">
    <location>
        <begin position="910"/>
        <end position="934"/>
    </location>
</feature>
<dbReference type="InterPro" id="IPR036236">
    <property type="entry name" value="Znf_C2H2_sf"/>
</dbReference>
<feature type="domain" description="C2H2-type" evidence="3">
    <location>
        <begin position="464"/>
        <end position="488"/>
    </location>
</feature>
<feature type="region of interest" description="Disordered" evidence="1">
    <location>
        <begin position="817"/>
        <end position="903"/>
    </location>
</feature>
<dbReference type="Proteomes" id="UP000594638">
    <property type="component" value="Unassembled WGS sequence"/>
</dbReference>